<feature type="region of interest" description="Disordered" evidence="3">
    <location>
        <begin position="1"/>
        <end position="60"/>
    </location>
</feature>
<sequence>MKSAIWPARSNASTPRPARRANSLNSARRRNIRRISPNRLRRRNARASGRRPSGSIWRRCRASRSSRKEVEALLHILNQEIGDVTATVVGDIESDLTALQKAEAALRMATQDISSEAEELSAFAGKLSQDASASNTQVIEVKSASQQACQNISTAQTRMETSLADVAIMHNSVTQMVETARRIEEMLNLIEDIAEQTNLLALNATIEAARAGEAGRGFAVVASEVKALAGKTSNATASIRTLVEDVDNTTKGTHAAIANLSETVDQAARIIRNTAEVLDQQNCSMDSVQGNSYRVEQSSNRALERTNILLQRNRQNENHCQHLSDATTKIYDRLGSLQGALKEILDKSTLNAA</sequence>
<evidence type="ECO:0000256" key="2">
    <source>
        <dbReference type="PROSITE-ProRule" id="PRU00284"/>
    </source>
</evidence>
<dbReference type="PROSITE" id="PS50111">
    <property type="entry name" value="CHEMOTAXIS_TRANSDUC_2"/>
    <property type="match status" value="1"/>
</dbReference>
<dbReference type="PANTHER" id="PTHR32089:SF112">
    <property type="entry name" value="LYSOZYME-LIKE PROTEIN-RELATED"/>
    <property type="match status" value="1"/>
</dbReference>
<evidence type="ECO:0000313" key="6">
    <source>
        <dbReference type="Proteomes" id="UP000298714"/>
    </source>
</evidence>
<name>A0A4D7CBJ0_9SPHN</name>
<evidence type="ECO:0000256" key="3">
    <source>
        <dbReference type="SAM" id="MobiDB-lite"/>
    </source>
</evidence>
<evidence type="ECO:0000313" key="5">
    <source>
        <dbReference type="EMBL" id="QCI78642.1"/>
    </source>
</evidence>
<feature type="compositionally biased region" description="Basic residues" evidence="3">
    <location>
        <begin position="39"/>
        <end position="49"/>
    </location>
</feature>
<evidence type="ECO:0000256" key="1">
    <source>
        <dbReference type="ARBA" id="ARBA00023224"/>
    </source>
</evidence>
<organism evidence="5 6">
    <name type="scientific">Hankyongella ginsenosidimutans</name>
    <dbReference type="NCBI Taxonomy" id="1763828"/>
    <lineage>
        <taxon>Bacteria</taxon>
        <taxon>Pseudomonadati</taxon>
        <taxon>Pseudomonadota</taxon>
        <taxon>Alphaproteobacteria</taxon>
        <taxon>Sphingomonadales</taxon>
        <taxon>Sphingomonadaceae</taxon>
        <taxon>Hankyongella</taxon>
    </lineage>
</organism>
<dbReference type="GO" id="GO:0007165">
    <property type="term" value="P:signal transduction"/>
    <property type="evidence" value="ECO:0007669"/>
    <property type="project" value="UniProtKB-KW"/>
</dbReference>
<accession>A0A4D7CBJ0</accession>
<gene>
    <name evidence="5" type="ORF">E6W36_00355</name>
</gene>
<dbReference type="PANTHER" id="PTHR32089">
    <property type="entry name" value="METHYL-ACCEPTING CHEMOTAXIS PROTEIN MCPB"/>
    <property type="match status" value="1"/>
</dbReference>
<evidence type="ECO:0000259" key="4">
    <source>
        <dbReference type="PROSITE" id="PS50111"/>
    </source>
</evidence>
<proteinExistence type="predicted"/>
<dbReference type="EMBL" id="CP039704">
    <property type="protein sequence ID" value="QCI78642.1"/>
    <property type="molecule type" value="Genomic_DNA"/>
</dbReference>
<dbReference type="Gene3D" id="1.10.287.950">
    <property type="entry name" value="Methyl-accepting chemotaxis protein"/>
    <property type="match status" value="1"/>
</dbReference>
<dbReference type="SMART" id="SM00283">
    <property type="entry name" value="MA"/>
    <property type="match status" value="1"/>
</dbReference>
<reference evidence="6" key="1">
    <citation type="submission" date="2019-04" db="EMBL/GenBank/DDBJ databases">
        <title>Complete genome sequence of Sphingomonas sp. W1-2-3.</title>
        <authorList>
            <person name="Im W.T."/>
        </authorList>
    </citation>
    <scope>NUCLEOTIDE SEQUENCE [LARGE SCALE GENOMIC DNA]</scope>
    <source>
        <strain evidence="6">W1-2-3</strain>
    </source>
</reference>
<dbReference type="Pfam" id="PF00015">
    <property type="entry name" value="MCPsignal"/>
    <property type="match status" value="1"/>
</dbReference>
<dbReference type="KEGG" id="hgn:E6W36_00355"/>
<protein>
    <recommendedName>
        <fullName evidence="4">Methyl-accepting transducer domain-containing protein</fullName>
    </recommendedName>
</protein>
<dbReference type="InterPro" id="IPR004089">
    <property type="entry name" value="MCPsignal_dom"/>
</dbReference>
<dbReference type="SUPFAM" id="SSF58104">
    <property type="entry name" value="Methyl-accepting chemotaxis protein (MCP) signaling domain"/>
    <property type="match status" value="1"/>
</dbReference>
<keyword evidence="6" id="KW-1185">Reference proteome</keyword>
<feature type="domain" description="Methyl-accepting transducer" evidence="4">
    <location>
        <begin position="81"/>
        <end position="301"/>
    </location>
</feature>
<dbReference type="GO" id="GO:0016020">
    <property type="term" value="C:membrane"/>
    <property type="evidence" value="ECO:0007669"/>
    <property type="project" value="InterPro"/>
</dbReference>
<dbReference type="Proteomes" id="UP000298714">
    <property type="component" value="Chromosome"/>
</dbReference>
<keyword evidence="1 2" id="KW-0807">Transducer</keyword>
<dbReference type="AlphaFoldDB" id="A0A4D7CBJ0"/>